<dbReference type="EMBL" id="BMHV01000001">
    <property type="protein sequence ID" value="GGF51461.1"/>
    <property type="molecule type" value="Genomic_DNA"/>
</dbReference>
<dbReference type="Pfam" id="PF10691">
    <property type="entry name" value="DUF2497"/>
    <property type="match status" value="1"/>
</dbReference>
<evidence type="ECO:0000313" key="3">
    <source>
        <dbReference type="Proteomes" id="UP000632498"/>
    </source>
</evidence>
<feature type="compositionally biased region" description="Acidic residues" evidence="1">
    <location>
        <begin position="43"/>
        <end position="99"/>
    </location>
</feature>
<name>A0A917BN44_9PROT</name>
<evidence type="ECO:0008006" key="4">
    <source>
        <dbReference type="Google" id="ProtNLM"/>
    </source>
</evidence>
<dbReference type="RefSeq" id="WP_229734182.1">
    <property type="nucleotide sequence ID" value="NZ_BMHV01000001.1"/>
</dbReference>
<dbReference type="InterPro" id="IPR019632">
    <property type="entry name" value="DUF2497"/>
</dbReference>
<proteinExistence type="predicted"/>
<accession>A0A917BN44</accession>
<evidence type="ECO:0000313" key="2">
    <source>
        <dbReference type="EMBL" id="GGF51461.1"/>
    </source>
</evidence>
<sequence length="229" mass="25732">MSDENTEAGDGAEPSMEDILASIRRILSEDDEEGAEAAPSEEATPEPEPMPEPEPEPMPEPEPEPEPMPEPEPEPMPEPEPEPMPEPEPEPVIELEDPEPIIEEIEEIDIDDDILDLTSDMMIEEEEPEPEPEPVFEPQPILASDVANRIVSPPTADASTDVLSELAKAILDQRDIAVGTRDITLEGLTREMLRPLLKEWLDRNLPYLIERLVKKEIDIMINRAERLED</sequence>
<reference evidence="2" key="1">
    <citation type="journal article" date="2014" name="Int. J. Syst. Evol. Microbiol.">
        <title>Complete genome sequence of Corynebacterium casei LMG S-19264T (=DSM 44701T), isolated from a smear-ripened cheese.</title>
        <authorList>
            <consortium name="US DOE Joint Genome Institute (JGI-PGF)"/>
            <person name="Walter F."/>
            <person name="Albersmeier A."/>
            <person name="Kalinowski J."/>
            <person name="Ruckert C."/>
        </authorList>
    </citation>
    <scope>NUCLEOTIDE SEQUENCE</scope>
    <source>
        <strain evidence="2">CGMCC 1.15254</strain>
    </source>
</reference>
<keyword evidence="3" id="KW-1185">Reference proteome</keyword>
<protein>
    <recommendedName>
        <fullName evidence="4">DUF2497 domain-containing protein</fullName>
    </recommendedName>
</protein>
<comment type="caution">
    <text evidence="2">The sequence shown here is derived from an EMBL/GenBank/DDBJ whole genome shotgun (WGS) entry which is preliminary data.</text>
</comment>
<dbReference type="Proteomes" id="UP000632498">
    <property type="component" value="Unassembled WGS sequence"/>
</dbReference>
<gene>
    <name evidence="2" type="ORF">GCM10011332_00820</name>
</gene>
<dbReference type="AlphaFoldDB" id="A0A917BN44"/>
<reference evidence="2" key="2">
    <citation type="submission" date="2020-09" db="EMBL/GenBank/DDBJ databases">
        <authorList>
            <person name="Sun Q."/>
            <person name="Zhou Y."/>
        </authorList>
    </citation>
    <scope>NUCLEOTIDE SEQUENCE</scope>
    <source>
        <strain evidence="2">CGMCC 1.15254</strain>
    </source>
</reference>
<feature type="region of interest" description="Disordered" evidence="1">
    <location>
        <begin position="1"/>
        <end position="99"/>
    </location>
</feature>
<organism evidence="2 3">
    <name type="scientific">Terasakiella brassicae</name>
    <dbReference type="NCBI Taxonomy" id="1634917"/>
    <lineage>
        <taxon>Bacteria</taxon>
        <taxon>Pseudomonadati</taxon>
        <taxon>Pseudomonadota</taxon>
        <taxon>Alphaproteobacteria</taxon>
        <taxon>Rhodospirillales</taxon>
        <taxon>Terasakiellaceae</taxon>
        <taxon>Terasakiella</taxon>
    </lineage>
</organism>
<evidence type="ECO:0000256" key="1">
    <source>
        <dbReference type="SAM" id="MobiDB-lite"/>
    </source>
</evidence>